<organism evidence="1 2">
    <name type="scientific">Mycolicibacterium thermoresistibile</name>
    <name type="common">Mycobacterium thermoresistibile</name>
    <dbReference type="NCBI Taxonomy" id="1797"/>
    <lineage>
        <taxon>Bacteria</taxon>
        <taxon>Bacillati</taxon>
        <taxon>Actinomycetota</taxon>
        <taxon>Actinomycetes</taxon>
        <taxon>Mycobacteriales</taxon>
        <taxon>Mycobacteriaceae</taxon>
        <taxon>Mycolicibacterium</taxon>
    </lineage>
</organism>
<dbReference type="OrthoDB" id="4739449at2"/>
<gene>
    <name evidence="1" type="ORF">RMCT_2425</name>
</gene>
<dbReference type="RefSeq" id="WP_131588078.1">
    <property type="nucleotide sequence ID" value="NZ_BCTB01000017.1"/>
</dbReference>
<dbReference type="EMBL" id="BCTB01000017">
    <property type="protein sequence ID" value="GAT15455.1"/>
    <property type="molecule type" value="Genomic_DNA"/>
</dbReference>
<dbReference type="AlphaFoldDB" id="A0A100XF63"/>
<reference evidence="2" key="2">
    <citation type="submission" date="2016-02" db="EMBL/GenBank/DDBJ databases">
        <title>Draft genome sequence of five rapidly growing Mycobacterium species.</title>
        <authorList>
            <person name="Katahira K."/>
            <person name="Gotou Y."/>
            <person name="Iida K."/>
            <person name="Ogura Y."/>
            <person name="Hayashi T."/>
        </authorList>
    </citation>
    <scope>NUCLEOTIDE SEQUENCE [LARGE SCALE GENOMIC DNA]</scope>
    <source>
        <strain evidence="2">JCM6362</strain>
    </source>
</reference>
<name>A0A100XF63_MYCTH</name>
<proteinExistence type="predicted"/>
<accession>A0A100XF63</accession>
<reference evidence="1 2" key="1">
    <citation type="journal article" date="2016" name="Genome Announc.">
        <title>Draft Genome Sequences of Five Rapidly Growing Mycobacterium Species, M. thermoresistibile, M. fortuitum subsp. acetamidolyticum, M. canariasense, M. brisbanense, and M. novocastrense.</title>
        <authorList>
            <person name="Katahira K."/>
            <person name="Ogura Y."/>
            <person name="Gotoh Y."/>
            <person name="Hayashi T."/>
        </authorList>
    </citation>
    <scope>NUCLEOTIDE SEQUENCE [LARGE SCALE GENOMIC DNA]</scope>
    <source>
        <strain evidence="1 2">JCM6362</strain>
    </source>
</reference>
<evidence type="ECO:0000313" key="1">
    <source>
        <dbReference type="EMBL" id="GAT15455.1"/>
    </source>
</evidence>
<protein>
    <submittedName>
        <fullName evidence="1">Uncharacterized protein</fullName>
    </submittedName>
</protein>
<evidence type="ECO:0000313" key="2">
    <source>
        <dbReference type="Proteomes" id="UP000069654"/>
    </source>
</evidence>
<dbReference type="STRING" id="1797.RMCT_2425"/>
<dbReference type="Proteomes" id="UP000069654">
    <property type="component" value="Unassembled WGS sequence"/>
</dbReference>
<sequence>MPRVESPDRSGIRVSAAAAVGLLVWAGTPAATPATGVPAPPTPALNGTYQAVSIGDWAKIDDVYRPLPTVVQTWTIESSCSDPQTCDGQVVSDAGWSADIHFQTQTWTLRRTLEHWQPCPDDTVYPGHQLYRFYPMTGGTYVVGDSVLAGDDTTTGEPGACGVGYPTVITLPFRLVRLS</sequence>
<comment type="caution">
    <text evidence="1">The sequence shown here is derived from an EMBL/GenBank/DDBJ whole genome shotgun (WGS) entry which is preliminary data.</text>
</comment>